<dbReference type="EMBL" id="AE017245">
    <property type="protein sequence ID" value="AAZ43960.2"/>
    <property type="molecule type" value="Genomic_DNA"/>
</dbReference>
<dbReference type="AlphaFoldDB" id="Q4A5L1"/>
<dbReference type="STRING" id="262723.MS53_0552"/>
<proteinExistence type="predicted"/>
<sequence>MFVRRLVLLELHLKETILSFISPYGERLVLISPTTGEIDWTISGMLVSIPNAIGPSPGSISDNWLLSNFCNWFILIITSHNIK</sequence>
<organism evidence="1 2">
    <name type="scientific">Mycoplasmopsis synoviae (strain 53)</name>
    <name type="common">Mycoplasma synoviae</name>
    <dbReference type="NCBI Taxonomy" id="262723"/>
    <lineage>
        <taxon>Bacteria</taxon>
        <taxon>Bacillati</taxon>
        <taxon>Mycoplasmatota</taxon>
        <taxon>Mycoplasmoidales</taxon>
        <taxon>Metamycoplasmataceae</taxon>
        <taxon>Mycoplasmopsis</taxon>
    </lineage>
</organism>
<evidence type="ECO:0000313" key="2">
    <source>
        <dbReference type="Proteomes" id="UP000000549"/>
    </source>
</evidence>
<dbReference type="KEGG" id="msy:MS53_0552"/>
<keyword evidence="2" id="KW-1185">Reference proteome</keyword>
<reference evidence="1 2" key="1">
    <citation type="journal article" date="2005" name="J. Bacteriol.">
        <title>Swine and poultry pathogens: the complete genome sequences of two strains of Mycoplasma hyopneumoniae and a strain of Mycoplasma synoviae.</title>
        <authorList>
            <person name="Vasconcelos A.T."/>
            <person name="Ferreira H.B."/>
            <person name="Bizarro C.V."/>
            <person name="Bonatto S.L."/>
            <person name="Carvalho M.O."/>
            <person name="Pinto P.M."/>
            <person name="Almeida D.F."/>
            <person name="Almeida L.G."/>
            <person name="Almeida R."/>
            <person name="Alves-Filho L."/>
            <person name="Assuncao E.N."/>
            <person name="Azevedo V.A."/>
            <person name="Bogo M.R."/>
            <person name="Brigido M.M."/>
            <person name="Brocchi M."/>
            <person name="Burity H.A."/>
            <person name="Camargo A.A."/>
            <person name="Camargo S.S."/>
            <person name="Carepo M.S."/>
            <person name="Carraro D.M."/>
            <person name="de Mattos Cascardo J.C."/>
            <person name="Castro L.A."/>
            <person name="Cavalcanti G."/>
            <person name="Chemale G."/>
            <person name="Collevatti R.G."/>
            <person name="Cunha C.W."/>
            <person name="Dallagiovanna B."/>
            <person name="Dambros B.P."/>
            <person name="Dellagostin O.A."/>
            <person name="Falcao C."/>
            <person name="Fantinatti-Garboggini F."/>
            <person name="Felipe M.S."/>
            <person name="Fiorentin L."/>
            <person name="Franco G.R."/>
            <person name="Freitas N.S."/>
            <person name="Frias D."/>
            <person name="Grangeiro T.B."/>
            <person name="Grisard E.C."/>
            <person name="Guimaraes C.T."/>
            <person name="Hungria M."/>
            <person name="Jardim S.N."/>
            <person name="Krieger M.A."/>
            <person name="Laurino J.P."/>
            <person name="Lima L.F."/>
            <person name="Lopes M.I."/>
            <person name="Loreto E.L."/>
            <person name="Madeira H.M."/>
            <person name="Manfio G.P."/>
            <person name="Maranhao A.Q."/>
            <person name="Martinkovics C.T."/>
            <person name="Medeiros S.R."/>
            <person name="Moreira M.A."/>
            <person name="Neiva M."/>
            <person name="Ramalho-Neto C.E."/>
            <person name="Nicolas M.F."/>
            <person name="Oliveira S.C."/>
            <person name="Paixao R.F."/>
            <person name="Pedrosa F.O."/>
            <person name="Pena S.D."/>
            <person name="Pereira M."/>
            <person name="Pereira-Ferrari L."/>
            <person name="Piffer I."/>
            <person name="Pinto L.S."/>
            <person name="Potrich D.P."/>
            <person name="Salim A.C."/>
            <person name="Santos F.R."/>
            <person name="Schmitt R."/>
            <person name="Schneider M.P."/>
            <person name="Schrank A."/>
            <person name="Schrank I.S."/>
            <person name="Schuck A.F."/>
            <person name="Seuanez H.N."/>
            <person name="Silva D.W."/>
            <person name="Silva R."/>
            <person name="Silva S.C."/>
            <person name="Soares C.M."/>
            <person name="Souza K.R."/>
            <person name="Souza R.C."/>
            <person name="Staats C.C."/>
            <person name="Steffens M.B."/>
            <person name="Teixeira S.M."/>
            <person name="Urmenyi T.P."/>
            <person name="Vainstein M.H."/>
            <person name="Zuccherato L.W."/>
            <person name="Simpson A.J."/>
            <person name="Zaha A."/>
        </authorList>
    </citation>
    <scope>NUCLEOTIDE SEQUENCE [LARGE SCALE GENOMIC DNA]</scope>
    <source>
        <strain evidence="1 2">53</strain>
    </source>
</reference>
<protein>
    <submittedName>
        <fullName evidence="1">Uncharacterized protein</fullName>
    </submittedName>
</protein>
<gene>
    <name evidence="1" type="ordered locus">MS53_0552</name>
</gene>
<accession>Q4A5L1</accession>
<name>Q4A5L1_MYCS5</name>
<evidence type="ECO:0000313" key="1">
    <source>
        <dbReference type="EMBL" id="AAZ43960.2"/>
    </source>
</evidence>
<dbReference type="HOGENOM" id="CLU_2538978_0_0_14"/>
<dbReference type="Proteomes" id="UP000000549">
    <property type="component" value="Chromosome"/>
</dbReference>